<dbReference type="EMBL" id="AMWG01000117">
    <property type="protein sequence ID" value="ELP31991.1"/>
    <property type="molecule type" value="Genomic_DNA"/>
</dbReference>
<protein>
    <submittedName>
        <fullName evidence="1">Uncharacterized protein</fullName>
    </submittedName>
</protein>
<gene>
    <name evidence="1" type="ORF">RBSWK_04146</name>
</gene>
<sequence length="58" mass="6420">MAFRVLTAAFSANFRLETGFLANSAVNRAGISREILLPGRRGNMRPTNWLLKTNIGID</sequence>
<evidence type="ECO:0000313" key="1">
    <source>
        <dbReference type="EMBL" id="ELP31991.1"/>
    </source>
</evidence>
<dbReference type="AlphaFoldDB" id="L7CG15"/>
<evidence type="ECO:0000313" key="2">
    <source>
        <dbReference type="Proteomes" id="UP000010959"/>
    </source>
</evidence>
<organism evidence="1 2">
    <name type="scientific">Rhodopirellula baltica SWK14</name>
    <dbReference type="NCBI Taxonomy" id="993516"/>
    <lineage>
        <taxon>Bacteria</taxon>
        <taxon>Pseudomonadati</taxon>
        <taxon>Planctomycetota</taxon>
        <taxon>Planctomycetia</taxon>
        <taxon>Pirellulales</taxon>
        <taxon>Pirellulaceae</taxon>
        <taxon>Rhodopirellula</taxon>
    </lineage>
</organism>
<accession>L7CG15</accession>
<name>L7CG15_RHOBT</name>
<dbReference type="Proteomes" id="UP000010959">
    <property type="component" value="Unassembled WGS sequence"/>
</dbReference>
<reference evidence="1 2" key="1">
    <citation type="journal article" date="2013" name="Mar. Genomics">
        <title>Expression of sulfatases in Rhodopirellula baltica and the diversity of sulfatases in the genus Rhodopirellula.</title>
        <authorList>
            <person name="Wegner C.E."/>
            <person name="Richter-Heitmann T."/>
            <person name="Klindworth A."/>
            <person name="Klockow C."/>
            <person name="Richter M."/>
            <person name="Achstetter T."/>
            <person name="Glockner F.O."/>
            <person name="Harder J."/>
        </authorList>
    </citation>
    <scope>NUCLEOTIDE SEQUENCE [LARGE SCALE GENOMIC DNA]</scope>
    <source>
        <strain evidence="1 2">SWK14</strain>
    </source>
</reference>
<comment type="caution">
    <text evidence="1">The sequence shown here is derived from an EMBL/GenBank/DDBJ whole genome shotgun (WGS) entry which is preliminary data.</text>
</comment>
<proteinExistence type="predicted"/>